<feature type="region of interest" description="Disordered" evidence="2">
    <location>
        <begin position="263"/>
        <end position="287"/>
    </location>
</feature>
<feature type="region of interest" description="Disordered" evidence="2">
    <location>
        <begin position="1"/>
        <end position="74"/>
    </location>
</feature>
<feature type="coiled-coil region" evidence="1">
    <location>
        <begin position="300"/>
        <end position="371"/>
    </location>
</feature>
<evidence type="ECO:0000313" key="4">
    <source>
        <dbReference type="Proteomes" id="UP000747542"/>
    </source>
</evidence>
<feature type="compositionally biased region" description="Pro residues" evidence="2">
    <location>
        <begin position="46"/>
        <end position="57"/>
    </location>
</feature>
<dbReference type="Proteomes" id="UP000747542">
    <property type="component" value="Unassembled WGS sequence"/>
</dbReference>
<evidence type="ECO:0000256" key="2">
    <source>
        <dbReference type="SAM" id="MobiDB-lite"/>
    </source>
</evidence>
<proteinExistence type="predicted"/>
<feature type="coiled-coil region" evidence="1">
    <location>
        <begin position="86"/>
        <end position="145"/>
    </location>
</feature>
<dbReference type="PANTHER" id="PTHR35153:SF1">
    <property type="entry name" value="COILED-COIL DOMAIN-CONTAINING PROTEIN 154"/>
    <property type="match status" value="1"/>
</dbReference>
<feature type="compositionally biased region" description="Low complexity" evidence="2">
    <location>
        <begin position="58"/>
        <end position="74"/>
    </location>
</feature>
<keyword evidence="1" id="KW-0175">Coiled coil</keyword>
<evidence type="ECO:0000313" key="3">
    <source>
        <dbReference type="EMBL" id="KAG7173022.1"/>
    </source>
</evidence>
<dbReference type="PANTHER" id="PTHR35153">
    <property type="entry name" value="COILED-COIL DOMAIN-CONTAINING PROTEIN 154"/>
    <property type="match status" value="1"/>
</dbReference>
<evidence type="ECO:0000256" key="1">
    <source>
        <dbReference type="SAM" id="Coils"/>
    </source>
</evidence>
<dbReference type="InterPro" id="IPR029512">
    <property type="entry name" value="CCDC154"/>
</dbReference>
<accession>A0A8J5N4C9</accession>
<feature type="coiled-coil region" evidence="1">
    <location>
        <begin position="199"/>
        <end position="247"/>
    </location>
</feature>
<dbReference type="EMBL" id="JAHLQT010010178">
    <property type="protein sequence ID" value="KAG7173022.1"/>
    <property type="molecule type" value="Genomic_DNA"/>
</dbReference>
<comment type="caution">
    <text evidence="3">The sequence shown here is derived from an EMBL/GenBank/DDBJ whole genome shotgun (WGS) entry which is preliminary data.</text>
</comment>
<feature type="region of interest" description="Disordered" evidence="2">
    <location>
        <begin position="458"/>
        <end position="477"/>
    </location>
</feature>
<keyword evidence="4" id="KW-1185">Reference proteome</keyword>
<gene>
    <name evidence="3" type="ORF">Hamer_G008540</name>
</gene>
<organism evidence="3 4">
    <name type="scientific">Homarus americanus</name>
    <name type="common">American lobster</name>
    <dbReference type="NCBI Taxonomy" id="6706"/>
    <lineage>
        <taxon>Eukaryota</taxon>
        <taxon>Metazoa</taxon>
        <taxon>Ecdysozoa</taxon>
        <taxon>Arthropoda</taxon>
        <taxon>Crustacea</taxon>
        <taxon>Multicrustacea</taxon>
        <taxon>Malacostraca</taxon>
        <taxon>Eumalacostraca</taxon>
        <taxon>Eucarida</taxon>
        <taxon>Decapoda</taxon>
        <taxon>Pleocyemata</taxon>
        <taxon>Astacidea</taxon>
        <taxon>Nephropoidea</taxon>
        <taxon>Nephropidae</taxon>
        <taxon>Homarus</taxon>
    </lineage>
</organism>
<dbReference type="AlphaFoldDB" id="A0A8J5N4C9"/>
<reference evidence="3" key="1">
    <citation type="journal article" date="2021" name="Sci. Adv.">
        <title>The American lobster genome reveals insights on longevity, neural, and immune adaptations.</title>
        <authorList>
            <person name="Polinski J.M."/>
            <person name="Zimin A.V."/>
            <person name="Clark K.F."/>
            <person name="Kohn A.B."/>
            <person name="Sadowski N."/>
            <person name="Timp W."/>
            <person name="Ptitsyn A."/>
            <person name="Khanna P."/>
            <person name="Romanova D.Y."/>
            <person name="Williams P."/>
            <person name="Greenwood S.J."/>
            <person name="Moroz L.L."/>
            <person name="Walt D.R."/>
            <person name="Bodnar A.G."/>
        </authorList>
    </citation>
    <scope>NUCLEOTIDE SEQUENCE</scope>
    <source>
        <strain evidence="3">GMGI-L3</strain>
    </source>
</reference>
<feature type="coiled-coil region" evidence="1">
    <location>
        <begin position="491"/>
        <end position="518"/>
    </location>
</feature>
<protein>
    <submittedName>
        <fullName evidence="3">Putative trichohyalin-like 3</fullName>
    </submittedName>
</protein>
<sequence length="701" mass="80215">MRPVAGGAAMPGGKTPMGRNRFYGNSHGLPGLPKSQMPLGGHPRPRAPPLMPPPPQRLPQQMARSPQPLPQPITITQPDPMAGRRMEMLEQRLNATEQSNRALLDELMRLQQDLKMNVKRNEMGLVEEKEARTRLENTFRQSQNKNYEYEDRMRRCEEALKENRNAVQQMVSHTKSIERAISTSQQEQMERRGNSAQKLQEYKHEVMKMNQSKEQLERLCFSLRDEMRETASKVDNLTQEMTSLEGNVRMQGRLLEDNSKRVLTPAKPTPINTPVLPLPPPPRSDDKMSETARLAIEGKLIHMNTNIQDLTQRLNQEAKKREKVETEVNIRDVKLRDDTVNKLAVIENTLLEENKRRADKEKELQDKVEAQMKEAKLYGDSGTDSLKKHIDQHEEQTRNKLGEMANNISNLDSQMNEHRLQQEKVLAAEITERNNAIKAVEGKVDDVDHRARMGIAQLQAARREDSGRNQPSGPSLEEIQRMQADNADGIREQLAKDMGRMENRLGEVETKIKQQDDRLDNKLQASKAEDQEANSIMGDKMQQKIDSVIFSQERLKKQVDSLQNKVQDTPKSVANLKDDLNELETKLNKKVDQERKERVDGVKELRGDIDRIIGREEQNAASVPSLARLNQDVDETQTGMKKLAEAVHVVKTSLSERIKDEKKLREQEGTIVRRDVDRLNTKYNELREKIKTTTRATAVAS</sequence>
<name>A0A8J5N4C9_HOMAM</name>